<dbReference type="Proteomes" id="UP001524478">
    <property type="component" value="Unassembled WGS sequence"/>
</dbReference>
<name>A0ABT1SDD9_9FIRM</name>
<protein>
    <submittedName>
        <fullName evidence="9">FtsX-like permease family protein</fullName>
    </submittedName>
</protein>
<keyword evidence="4 7" id="KW-1133">Transmembrane helix</keyword>
<organism evidence="9 10">
    <name type="scientific">Tissierella carlieri</name>
    <dbReference type="NCBI Taxonomy" id="689904"/>
    <lineage>
        <taxon>Bacteria</taxon>
        <taxon>Bacillati</taxon>
        <taxon>Bacillota</taxon>
        <taxon>Tissierellia</taxon>
        <taxon>Tissierellales</taxon>
        <taxon>Tissierellaceae</taxon>
        <taxon>Tissierella</taxon>
    </lineage>
</organism>
<evidence type="ECO:0000313" key="10">
    <source>
        <dbReference type="Proteomes" id="UP001524478"/>
    </source>
</evidence>
<gene>
    <name evidence="9" type="ORF">NE686_14940</name>
</gene>
<keyword evidence="2" id="KW-1003">Cell membrane</keyword>
<reference evidence="9 10" key="1">
    <citation type="submission" date="2022-06" db="EMBL/GenBank/DDBJ databases">
        <title>Isolation of gut microbiota from human fecal samples.</title>
        <authorList>
            <person name="Pamer E.G."/>
            <person name="Barat B."/>
            <person name="Waligurski E."/>
            <person name="Medina S."/>
            <person name="Paddock L."/>
            <person name="Mostad J."/>
        </authorList>
    </citation>
    <scope>NUCLEOTIDE SEQUENCE [LARGE SCALE GENOMIC DNA]</scope>
    <source>
        <strain evidence="9 10">DFI.7.95</strain>
    </source>
</reference>
<keyword evidence="10" id="KW-1185">Reference proteome</keyword>
<dbReference type="InterPro" id="IPR003838">
    <property type="entry name" value="ABC3_permease_C"/>
</dbReference>
<evidence type="ECO:0000256" key="3">
    <source>
        <dbReference type="ARBA" id="ARBA00022692"/>
    </source>
</evidence>
<comment type="caution">
    <text evidence="9">The sequence shown here is derived from an EMBL/GenBank/DDBJ whole genome shotgun (WGS) entry which is preliminary data.</text>
</comment>
<feature type="domain" description="ABC3 transporter permease C-terminal" evidence="8">
    <location>
        <begin position="1"/>
        <end position="100"/>
    </location>
</feature>
<comment type="similarity">
    <text evidence="6">Belongs to the ABC-4 integral membrane protein family.</text>
</comment>
<dbReference type="PANTHER" id="PTHR30572">
    <property type="entry name" value="MEMBRANE COMPONENT OF TRANSPORTER-RELATED"/>
    <property type="match status" value="1"/>
</dbReference>
<evidence type="ECO:0000256" key="2">
    <source>
        <dbReference type="ARBA" id="ARBA00022475"/>
    </source>
</evidence>
<dbReference type="PANTHER" id="PTHR30572:SF4">
    <property type="entry name" value="ABC TRANSPORTER PERMEASE YTRF"/>
    <property type="match status" value="1"/>
</dbReference>
<evidence type="ECO:0000313" key="9">
    <source>
        <dbReference type="EMBL" id="MCQ4924397.1"/>
    </source>
</evidence>
<proteinExistence type="inferred from homology"/>
<evidence type="ECO:0000259" key="8">
    <source>
        <dbReference type="Pfam" id="PF02687"/>
    </source>
</evidence>
<keyword evidence="3 7" id="KW-0812">Transmembrane</keyword>
<dbReference type="Pfam" id="PF02687">
    <property type="entry name" value="FtsX"/>
    <property type="match status" value="1"/>
</dbReference>
<evidence type="ECO:0000256" key="7">
    <source>
        <dbReference type="SAM" id="Phobius"/>
    </source>
</evidence>
<keyword evidence="5 7" id="KW-0472">Membrane</keyword>
<evidence type="ECO:0000256" key="5">
    <source>
        <dbReference type="ARBA" id="ARBA00023136"/>
    </source>
</evidence>
<evidence type="ECO:0000256" key="6">
    <source>
        <dbReference type="ARBA" id="ARBA00038076"/>
    </source>
</evidence>
<feature type="transmembrane region" description="Helical" evidence="7">
    <location>
        <begin position="37"/>
        <end position="62"/>
    </location>
</feature>
<dbReference type="InterPro" id="IPR035906">
    <property type="entry name" value="MetI-like_sf"/>
</dbReference>
<sequence>MNMMLVSVTERTSEIGLRKALGAEPNSIQLQFIIESIFLSLFGGMLGLIIGILIAFVAANLIGFSMTIAMSTIILAVGFSGVVGIVFGFMPARKASRLNPTDALKHI</sequence>
<dbReference type="SUPFAM" id="SSF161098">
    <property type="entry name" value="MetI-like"/>
    <property type="match status" value="1"/>
</dbReference>
<feature type="transmembrane region" description="Helical" evidence="7">
    <location>
        <begin position="68"/>
        <end position="90"/>
    </location>
</feature>
<evidence type="ECO:0000256" key="1">
    <source>
        <dbReference type="ARBA" id="ARBA00004651"/>
    </source>
</evidence>
<comment type="subcellular location">
    <subcellularLocation>
        <location evidence="1">Cell membrane</location>
        <topology evidence="1">Multi-pass membrane protein</topology>
    </subcellularLocation>
</comment>
<dbReference type="EMBL" id="JANGAC010000012">
    <property type="protein sequence ID" value="MCQ4924397.1"/>
    <property type="molecule type" value="Genomic_DNA"/>
</dbReference>
<evidence type="ECO:0000256" key="4">
    <source>
        <dbReference type="ARBA" id="ARBA00022989"/>
    </source>
</evidence>
<dbReference type="InterPro" id="IPR050250">
    <property type="entry name" value="Macrolide_Exporter_MacB"/>
</dbReference>
<accession>A0ABT1SDD9</accession>